<dbReference type="EMBL" id="CP036266">
    <property type="protein sequence ID" value="QDT24493.1"/>
    <property type="molecule type" value="Genomic_DNA"/>
</dbReference>
<proteinExistence type="inferred from homology"/>
<evidence type="ECO:0000256" key="5">
    <source>
        <dbReference type="ARBA" id="ARBA00022692"/>
    </source>
</evidence>
<dbReference type="GO" id="GO:0005886">
    <property type="term" value="C:plasma membrane"/>
    <property type="evidence" value="ECO:0007669"/>
    <property type="project" value="UniProtKB-SubCell"/>
</dbReference>
<feature type="transmembrane region" description="Helical" evidence="9">
    <location>
        <begin position="287"/>
        <end position="312"/>
    </location>
</feature>
<evidence type="ECO:0000313" key="11">
    <source>
        <dbReference type="Proteomes" id="UP000320421"/>
    </source>
</evidence>
<dbReference type="Pfam" id="PF01594">
    <property type="entry name" value="AI-2E_transport"/>
    <property type="match status" value="2"/>
</dbReference>
<evidence type="ECO:0000256" key="3">
    <source>
        <dbReference type="ARBA" id="ARBA00022448"/>
    </source>
</evidence>
<keyword evidence="6 9" id="KW-1133">Transmembrane helix</keyword>
<accession>A0A517PYR3</accession>
<feature type="compositionally biased region" description="Low complexity" evidence="8">
    <location>
        <begin position="140"/>
        <end position="163"/>
    </location>
</feature>
<reference evidence="10 11" key="1">
    <citation type="submission" date="2019-02" db="EMBL/GenBank/DDBJ databases">
        <title>Deep-cultivation of Planctomycetes and their phenomic and genomic characterization uncovers novel biology.</title>
        <authorList>
            <person name="Wiegand S."/>
            <person name="Jogler M."/>
            <person name="Boedeker C."/>
            <person name="Pinto D."/>
            <person name="Vollmers J."/>
            <person name="Rivas-Marin E."/>
            <person name="Kohn T."/>
            <person name="Peeters S.H."/>
            <person name="Heuer A."/>
            <person name="Rast P."/>
            <person name="Oberbeckmann S."/>
            <person name="Bunk B."/>
            <person name="Jeske O."/>
            <person name="Meyerdierks A."/>
            <person name="Storesund J.E."/>
            <person name="Kallscheuer N."/>
            <person name="Luecker S."/>
            <person name="Lage O.M."/>
            <person name="Pohl T."/>
            <person name="Merkel B.J."/>
            <person name="Hornburger P."/>
            <person name="Mueller R.-W."/>
            <person name="Bruemmer F."/>
            <person name="Labrenz M."/>
            <person name="Spormann A.M."/>
            <person name="Op den Camp H."/>
            <person name="Overmann J."/>
            <person name="Amann R."/>
            <person name="Jetten M.S.M."/>
            <person name="Mascher T."/>
            <person name="Medema M.H."/>
            <person name="Devos D.P."/>
            <person name="Kaster A.-K."/>
            <person name="Ovreas L."/>
            <person name="Rohde M."/>
            <person name="Galperin M.Y."/>
            <person name="Jogler C."/>
        </authorList>
    </citation>
    <scope>NUCLEOTIDE SEQUENCE [LARGE SCALE GENOMIC DNA]</scope>
    <source>
        <strain evidence="10 11">HG66A1</strain>
    </source>
</reference>
<keyword evidence="5 9" id="KW-0812">Transmembrane</keyword>
<name>A0A517PYR3_9PLAN</name>
<feature type="transmembrane region" description="Helical" evidence="9">
    <location>
        <begin position="217"/>
        <end position="237"/>
    </location>
</feature>
<feature type="compositionally biased region" description="Acidic residues" evidence="8">
    <location>
        <begin position="129"/>
        <end position="139"/>
    </location>
</feature>
<evidence type="ECO:0000256" key="4">
    <source>
        <dbReference type="ARBA" id="ARBA00022475"/>
    </source>
</evidence>
<feature type="transmembrane region" description="Helical" evidence="9">
    <location>
        <begin position="324"/>
        <end position="344"/>
    </location>
</feature>
<dbReference type="PANTHER" id="PTHR21716">
    <property type="entry name" value="TRANSMEMBRANE PROTEIN"/>
    <property type="match status" value="1"/>
</dbReference>
<dbReference type="InterPro" id="IPR002549">
    <property type="entry name" value="AI-2E-like"/>
</dbReference>
<protein>
    <submittedName>
        <fullName evidence="10">AI-2 transport protein TqsA</fullName>
    </submittedName>
</protein>
<organism evidence="10 11">
    <name type="scientific">Gimesia chilikensis</name>
    <dbReference type="NCBI Taxonomy" id="2605989"/>
    <lineage>
        <taxon>Bacteria</taxon>
        <taxon>Pseudomonadati</taxon>
        <taxon>Planctomycetota</taxon>
        <taxon>Planctomycetia</taxon>
        <taxon>Planctomycetales</taxon>
        <taxon>Planctomycetaceae</taxon>
        <taxon>Gimesia</taxon>
    </lineage>
</organism>
<comment type="similarity">
    <text evidence="2">Belongs to the autoinducer-2 exporter (AI-2E) (TC 2.A.86) family.</text>
</comment>
<feature type="transmembrane region" description="Helical" evidence="9">
    <location>
        <begin position="258"/>
        <end position="281"/>
    </location>
</feature>
<feature type="transmembrane region" description="Helical" evidence="9">
    <location>
        <begin position="364"/>
        <end position="390"/>
    </location>
</feature>
<evidence type="ECO:0000256" key="9">
    <source>
        <dbReference type="SAM" id="Phobius"/>
    </source>
</evidence>
<feature type="transmembrane region" description="Helical" evidence="9">
    <location>
        <begin position="40"/>
        <end position="61"/>
    </location>
</feature>
<keyword evidence="7 9" id="KW-0472">Membrane</keyword>
<feature type="transmembrane region" description="Helical" evidence="9">
    <location>
        <begin position="12"/>
        <end position="34"/>
    </location>
</feature>
<evidence type="ECO:0000256" key="6">
    <source>
        <dbReference type="ARBA" id="ARBA00022989"/>
    </source>
</evidence>
<evidence type="ECO:0000256" key="1">
    <source>
        <dbReference type="ARBA" id="ARBA00004651"/>
    </source>
</evidence>
<dbReference type="GO" id="GO:0055085">
    <property type="term" value="P:transmembrane transport"/>
    <property type="evidence" value="ECO:0007669"/>
    <property type="project" value="TreeGrafter"/>
</dbReference>
<evidence type="ECO:0000256" key="8">
    <source>
        <dbReference type="SAM" id="MobiDB-lite"/>
    </source>
</evidence>
<feature type="transmembrane region" description="Helical" evidence="9">
    <location>
        <begin position="68"/>
        <end position="91"/>
    </location>
</feature>
<gene>
    <name evidence="10" type="primary">tqsA</name>
    <name evidence="10" type="ORF">HG66A1_63270</name>
</gene>
<dbReference type="AlphaFoldDB" id="A0A517PYR3"/>
<feature type="region of interest" description="Disordered" evidence="8">
    <location>
        <begin position="122"/>
        <end position="166"/>
    </location>
</feature>
<keyword evidence="4" id="KW-1003">Cell membrane</keyword>
<dbReference type="PANTHER" id="PTHR21716:SF53">
    <property type="entry name" value="PERMEASE PERM-RELATED"/>
    <property type="match status" value="1"/>
</dbReference>
<dbReference type="RefSeq" id="WP_145193222.1">
    <property type="nucleotide sequence ID" value="NZ_CP036266.1"/>
</dbReference>
<keyword evidence="11" id="KW-1185">Reference proteome</keyword>
<keyword evidence="3" id="KW-0813">Transport</keyword>
<dbReference type="OrthoDB" id="9799225at2"/>
<comment type="subcellular location">
    <subcellularLocation>
        <location evidence="1">Cell membrane</location>
        <topology evidence="1">Multi-pass membrane protein</topology>
    </subcellularLocation>
</comment>
<evidence type="ECO:0000256" key="7">
    <source>
        <dbReference type="ARBA" id="ARBA00023136"/>
    </source>
</evidence>
<evidence type="ECO:0000256" key="2">
    <source>
        <dbReference type="ARBA" id="ARBA00009773"/>
    </source>
</evidence>
<dbReference type="Proteomes" id="UP000320421">
    <property type="component" value="Chromosome"/>
</dbReference>
<sequence length="415" mass="44488">MSSNSLQPSDEQAKVITGCLMLLSVIALAFVFYITKAVLIPFVIAIFIVTIVTPIVDLLVLRWKMPHIVAISATLLLVLSVGFLLIIVLIYSTQQVIAKAETQYSEKLGIFINSTFDTAKELGEPKPEEAEESSEDSAAEAEPAVAERPTTAEAPTAPVTPTVPDGPEISAAPVEAQKPPAGWFENMGVDLNKLQKMTTDYMTQFLKEVAFSTMQTALSFTTTSFFVAIFVIFLLAGRDPQAVVKNKLYFEIEQKIRSYITTKLIISLVTGILVGVTLSLFGLELALVFAILTFLLNFIPSVGSLIATLLPIPVAVAQFSDSPWTIAGVILIPGGIQMAIGNGIEPKIMGEGLQLHPVTVLLALSFWTLLWGPIGAILAVPITAGIRIVLMRFESGQTAGNLLAGILPGESTTVA</sequence>
<evidence type="ECO:0000313" key="10">
    <source>
        <dbReference type="EMBL" id="QDT24493.1"/>
    </source>
</evidence>